<evidence type="ECO:0000256" key="3">
    <source>
        <dbReference type="ARBA" id="ARBA00022989"/>
    </source>
</evidence>
<dbReference type="Proteomes" id="UP000317209">
    <property type="component" value="Unassembled WGS sequence"/>
</dbReference>
<evidence type="ECO:0000313" key="8">
    <source>
        <dbReference type="Proteomes" id="UP000317209"/>
    </source>
</evidence>
<evidence type="ECO:0000313" key="7">
    <source>
        <dbReference type="EMBL" id="TQL85134.1"/>
    </source>
</evidence>
<dbReference type="RefSeq" id="WP_141871111.1">
    <property type="nucleotide sequence ID" value="NZ_VFOX01000001.1"/>
</dbReference>
<evidence type="ECO:0000256" key="2">
    <source>
        <dbReference type="ARBA" id="ARBA00022692"/>
    </source>
</evidence>
<feature type="transmembrane region" description="Helical" evidence="5">
    <location>
        <begin position="136"/>
        <end position="161"/>
    </location>
</feature>
<feature type="transmembrane region" description="Helical" evidence="5">
    <location>
        <begin position="167"/>
        <end position="187"/>
    </location>
</feature>
<evidence type="ECO:0000259" key="6">
    <source>
        <dbReference type="Pfam" id="PF01061"/>
    </source>
</evidence>
<keyword evidence="4 5" id="KW-0472">Membrane</keyword>
<keyword evidence="2 5" id="KW-0812">Transmembrane</keyword>
<dbReference type="Pfam" id="PF01061">
    <property type="entry name" value="ABC2_membrane"/>
    <property type="match status" value="1"/>
</dbReference>
<evidence type="ECO:0000256" key="1">
    <source>
        <dbReference type="ARBA" id="ARBA00004141"/>
    </source>
</evidence>
<keyword evidence="8" id="KW-1185">Reference proteome</keyword>
<reference evidence="7 8" key="1">
    <citation type="submission" date="2019-06" db="EMBL/GenBank/DDBJ databases">
        <title>Sequencing the genomes of 1000 actinobacteria strains.</title>
        <authorList>
            <person name="Klenk H.-P."/>
        </authorList>
    </citation>
    <scope>NUCLEOTIDE SEQUENCE [LARGE SCALE GENOMIC DNA]</scope>
    <source>
        <strain evidence="7 8">DSM 20169</strain>
    </source>
</reference>
<dbReference type="InterPro" id="IPR013525">
    <property type="entry name" value="ABC2_TM"/>
</dbReference>
<feature type="transmembrane region" description="Helical" evidence="5">
    <location>
        <begin position="22"/>
        <end position="44"/>
    </location>
</feature>
<feature type="domain" description="ABC-2 type transporter transmembrane" evidence="6">
    <location>
        <begin position="8"/>
        <end position="190"/>
    </location>
</feature>
<gene>
    <name evidence="7" type="ORF">FB560_0736</name>
</gene>
<dbReference type="AlphaFoldDB" id="A0A543BJX8"/>
<feature type="transmembrane region" description="Helical" evidence="5">
    <location>
        <begin position="223"/>
        <end position="246"/>
    </location>
</feature>
<dbReference type="OrthoDB" id="63188at2"/>
<dbReference type="GO" id="GO:0140359">
    <property type="term" value="F:ABC-type transporter activity"/>
    <property type="evidence" value="ECO:0007669"/>
    <property type="project" value="InterPro"/>
</dbReference>
<comment type="subcellular location">
    <subcellularLocation>
        <location evidence="1">Membrane</location>
        <topology evidence="1">Multi-pass membrane protein</topology>
    </subcellularLocation>
</comment>
<protein>
    <submittedName>
        <fullName evidence="7">ABC-2 type transport system permease protein</fullName>
    </submittedName>
</protein>
<sequence length="253" mass="26618">MTTLVAPALYRTELVRQIRNPYTLAFTLAMPVAMYLLFGASMSYATQSVGHANVSFYVMVSMGAFGTATAMSSLCSLAASEVGQGWGRQLALTPLTTLGYAVTKVLAAVSFAALAVVFVYAAGIATGAEAEDAWRWFAAAGITLGLGLIFGLFGLGVGLAFNSDSAAALASISITFFGFFGNVFIPLSGAMLDIAKWTPMYGYVALVRWPATDGTLVAGGADPLWAVLLNVAVWAILFAALVRLGVLRSRRRR</sequence>
<accession>A0A543BJX8</accession>
<evidence type="ECO:0000256" key="5">
    <source>
        <dbReference type="SAM" id="Phobius"/>
    </source>
</evidence>
<dbReference type="GO" id="GO:0016020">
    <property type="term" value="C:membrane"/>
    <property type="evidence" value="ECO:0007669"/>
    <property type="project" value="UniProtKB-SubCell"/>
</dbReference>
<name>A0A543BJX8_9MICO</name>
<organism evidence="7 8">
    <name type="scientific">Microbacterium saperdae</name>
    <dbReference type="NCBI Taxonomy" id="69368"/>
    <lineage>
        <taxon>Bacteria</taxon>
        <taxon>Bacillati</taxon>
        <taxon>Actinomycetota</taxon>
        <taxon>Actinomycetes</taxon>
        <taxon>Micrococcales</taxon>
        <taxon>Microbacteriaceae</taxon>
        <taxon>Microbacterium</taxon>
    </lineage>
</organism>
<feature type="transmembrane region" description="Helical" evidence="5">
    <location>
        <begin position="56"/>
        <end position="79"/>
    </location>
</feature>
<proteinExistence type="predicted"/>
<keyword evidence="3 5" id="KW-1133">Transmembrane helix</keyword>
<evidence type="ECO:0000256" key="4">
    <source>
        <dbReference type="ARBA" id="ARBA00023136"/>
    </source>
</evidence>
<comment type="caution">
    <text evidence="7">The sequence shown here is derived from an EMBL/GenBank/DDBJ whole genome shotgun (WGS) entry which is preliminary data.</text>
</comment>
<feature type="transmembrane region" description="Helical" evidence="5">
    <location>
        <begin position="99"/>
        <end position="124"/>
    </location>
</feature>
<dbReference type="EMBL" id="VFOX01000001">
    <property type="protein sequence ID" value="TQL85134.1"/>
    <property type="molecule type" value="Genomic_DNA"/>
</dbReference>